<evidence type="ECO:0000259" key="1">
    <source>
        <dbReference type="PROSITE" id="PS51819"/>
    </source>
</evidence>
<gene>
    <name evidence="2" type="ORF">Q7514_01705</name>
</gene>
<dbReference type="SUPFAM" id="SSF54593">
    <property type="entry name" value="Glyoxalase/Bleomycin resistance protein/Dihydroxybiphenyl dioxygenase"/>
    <property type="match status" value="1"/>
</dbReference>
<comment type="caution">
    <text evidence="2">The sequence shown here is derived from an EMBL/GenBank/DDBJ whole genome shotgun (WGS) entry which is preliminary data.</text>
</comment>
<dbReference type="InterPro" id="IPR004360">
    <property type="entry name" value="Glyas_Fos-R_dOase_dom"/>
</dbReference>
<dbReference type="CDD" id="cd07247">
    <property type="entry name" value="SgaA_N_like"/>
    <property type="match status" value="1"/>
</dbReference>
<dbReference type="Pfam" id="PF00903">
    <property type="entry name" value="Glyoxalase"/>
    <property type="match status" value="1"/>
</dbReference>
<evidence type="ECO:0000313" key="3">
    <source>
        <dbReference type="Proteomes" id="UP001336020"/>
    </source>
</evidence>
<reference evidence="2 3" key="1">
    <citation type="submission" date="2023-07" db="EMBL/GenBank/DDBJ databases">
        <authorList>
            <person name="Girao M."/>
            <person name="Carvalho M.F."/>
        </authorList>
    </citation>
    <scope>NUCLEOTIDE SEQUENCE [LARGE SCALE GENOMIC DNA]</scope>
    <source>
        <strain evidence="2 3">YIM65754</strain>
    </source>
</reference>
<dbReference type="RefSeq" id="WP_330131538.1">
    <property type="nucleotide sequence ID" value="NZ_JAUTXY010000001.1"/>
</dbReference>
<keyword evidence="3" id="KW-1185">Reference proteome</keyword>
<dbReference type="Proteomes" id="UP001336020">
    <property type="component" value="Unassembled WGS sequence"/>
</dbReference>
<dbReference type="PANTHER" id="PTHR33993:SF1">
    <property type="entry name" value="GLYOXALASE FAMILY PROTEIN"/>
    <property type="match status" value="1"/>
</dbReference>
<accession>A0ABU7L3X0</accession>
<organism evidence="2 3">
    <name type="scientific">Rhodococcus artemisiae</name>
    <dbReference type="NCBI Taxonomy" id="714159"/>
    <lineage>
        <taxon>Bacteria</taxon>
        <taxon>Bacillati</taxon>
        <taxon>Actinomycetota</taxon>
        <taxon>Actinomycetes</taxon>
        <taxon>Mycobacteriales</taxon>
        <taxon>Nocardiaceae</taxon>
        <taxon>Rhodococcus</taxon>
    </lineage>
</organism>
<proteinExistence type="predicted"/>
<dbReference type="Gene3D" id="3.10.180.10">
    <property type="entry name" value="2,3-Dihydroxybiphenyl 1,2-Dioxygenase, domain 1"/>
    <property type="match status" value="1"/>
</dbReference>
<protein>
    <submittedName>
        <fullName evidence="2">VOC family protein</fullName>
    </submittedName>
</protein>
<dbReference type="PANTHER" id="PTHR33993">
    <property type="entry name" value="GLYOXALASE-RELATED"/>
    <property type="match status" value="1"/>
</dbReference>
<dbReference type="PROSITE" id="PS51819">
    <property type="entry name" value="VOC"/>
    <property type="match status" value="1"/>
</dbReference>
<dbReference type="InterPro" id="IPR029068">
    <property type="entry name" value="Glyas_Bleomycin-R_OHBP_Dase"/>
</dbReference>
<dbReference type="EMBL" id="JAUTXY010000001">
    <property type="protein sequence ID" value="MEE2056243.1"/>
    <property type="molecule type" value="Genomic_DNA"/>
</dbReference>
<dbReference type="InterPro" id="IPR052164">
    <property type="entry name" value="Anthracycline_SecMetBiosynth"/>
</dbReference>
<sequence length="118" mass="12560">MGNTHHAIDYIELGATDLPTSRAFYETAFGWNFNDYGPEYAGIRAVEGDREVGGLTTLRAPGTAGPLVLLYSRDLDASVGAVERAGGVISSGPYDFPGGRRFTFLDPSGNELGVWSDA</sequence>
<dbReference type="InterPro" id="IPR037523">
    <property type="entry name" value="VOC_core"/>
</dbReference>
<feature type="domain" description="VOC" evidence="1">
    <location>
        <begin position="7"/>
        <end position="117"/>
    </location>
</feature>
<evidence type="ECO:0000313" key="2">
    <source>
        <dbReference type="EMBL" id="MEE2056243.1"/>
    </source>
</evidence>
<name>A0ABU7L3X0_9NOCA</name>